<keyword evidence="3" id="KW-1185">Reference proteome</keyword>
<dbReference type="NCBIfam" id="TIGR01444">
    <property type="entry name" value="fkbM_fam"/>
    <property type="match status" value="1"/>
</dbReference>
<dbReference type="Pfam" id="PF05050">
    <property type="entry name" value="Methyltransf_21"/>
    <property type="match status" value="1"/>
</dbReference>
<organism evidence="2 3">
    <name type="scientific">Cereibacter changlensis JA139</name>
    <dbReference type="NCBI Taxonomy" id="1188249"/>
    <lineage>
        <taxon>Bacteria</taxon>
        <taxon>Pseudomonadati</taxon>
        <taxon>Pseudomonadota</taxon>
        <taxon>Alphaproteobacteria</taxon>
        <taxon>Rhodobacterales</taxon>
        <taxon>Paracoccaceae</taxon>
        <taxon>Cereibacter</taxon>
    </lineage>
</organism>
<reference evidence="2 3" key="1">
    <citation type="submission" date="2018-03" db="EMBL/GenBank/DDBJ databases">
        <title>Cereibacter changlensis.</title>
        <authorList>
            <person name="Meyer T.E."/>
            <person name="Miller S."/>
            <person name="Lodha T."/>
            <person name="Gandham S."/>
            <person name="Chintalapati S."/>
            <person name="Chintalapati V.R."/>
        </authorList>
    </citation>
    <scope>NUCLEOTIDE SEQUENCE [LARGE SCALE GENOMIC DNA]</scope>
    <source>
        <strain evidence="2 3">JA139</strain>
    </source>
</reference>
<dbReference type="InterPro" id="IPR006342">
    <property type="entry name" value="FkbM_mtfrase"/>
</dbReference>
<dbReference type="SUPFAM" id="SSF53335">
    <property type="entry name" value="S-adenosyl-L-methionine-dependent methyltransferases"/>
    <property type="match status" value="1"/>
</dbReference>
<dbReference type="Proteomes" id="UP000241010">
    <property type="component" value="Unassembled WGS sequence"/>
</dbReference>
<dbReference type="OrthoDB" id="4104638at2"/>
<dbReference type="AlphaFoldDB" id="A0A2T4JTS1"/>
<evidence type="ECO:0000313" key="2">
    <source>
        <dbReference type="EMBL" id="PTE21295.1"/>
    </source>
</evidence>
<gene>
    <name evidence="2" type="ORF">C5F48_13020</name>
</gene>
<sequence length="273" mass="30002">MPSSPPKPAAAHLPTPALEAGIMRYRNPRDVRNRPHHQHMFLIQRPATVLERLLDVIRVVPGSIGRKAARKLYRAYVARRLAEFFAVIEGLPKGSLCIDLGANVGEISEGMLDRGMRVIAFEPDPATFAKLSQRLEGRDGVKLLCAAAGVSDGLAEIQRPEGWSEATLKGSPGSSLVHRGKGMDAGTATGVRVLDFASFVRGLGERIAVLKVDIEGGEWELIPHLVQSGCLDLMDHLFVETHEWMDPSRCAQAADFRQMAKQRPSPHMTFDWV</sequence>
<feature type="domain" description="Methyltransferase FkbM" evidence="1">
    <location>
        <begin position="99"/>
        <end position="258"/>
    </location>
</feature>
<accession>A0A2T4JTS1</accession>
<dbReference type="Gene3D" id="3.40.50.150">
    <property type="entry name" value="Vaccinia Virus protein VP39"/>
    <property type="match status" value="1"/>
</dbReference>
<dbReference type="PANTHER" id="PTHR34203:SF15">
    <property type="entry name" value="SLL1173 PROTEIN"/>
    <property type="match status" value="1"/>
</dbReference>
<protein>
    <recommendedName>
        <fullName evidence="1">Methyltransferase FkbM domain-containing protein</fullName>
    </recommendedName>
</protein>
<dbReference type="InterPro" id="IPR029063">
    <property type="entry name" value="SAM-dependent_MTases_sf"/>
</dbReference>
<dbReference type="PANTHER" id="PTHR34203">
    <property type="entry name" value="METHYLTRANSFERASE, FKBM FAMILY PROTEIN"/>
    <property type="match status" value="1"/>
</dbReference>
<name>A0A2T4JTS1_9RHOB</name>
<evidence type="ECO:0000259" key="1">
    <source>
        <dbReference type="Pfam" id="PF05050"/>
    </source>
</evidence>
<dbReference type="InterPro" id="IPR052514">
    <property type="entry name" value="SAM-dependent_MTase"/>
</dbReference>
<proteinExistence type="predicted"/>
<comment type="caution">
    <text evidence="2">The sequence shown here is derived from an EMBL/GenBank/DDBJ whole genome shotgun (WGS) entry which is preliminary data.</text>
</comment>
<evidence type="ECO:0000313" key="3">
    <source>
        <dbReference type="Proteomes" id="UP000241010"/>
    </source>
</evidence>
<dbReference type="EMBL" id="PZKG01000056">
    <property type="protein sequence ID" value="PTE21295.1"/>
    <property type="molecule type" value="Genomic_DNA"/>
</dbReference>